<name>A0A7D9KHK7_PARCT</name>
<gene>
    <name evidence="1" type="ORF">PACLA_8A001667</name>
</gene>
<proteinExistence type="predicted"/>
<protein>
    <submittedName>
        <fullName evidence="1">Uncharacterized protein</fullName>
    </submittedName>
</protein>
<sequence length="78" mass="8949">MCECHHLSSLDLKLQMVLSCRKEKVTLLNPWTNDLSFRSCCYFQFAGKFDVVVNCTGLGSRELCKDDKIEPARGHILR</sequence>
<dbReference type="OrthoDB" id="2015447at2759"/>
<dbReference type="Proteomes" id="UP001152795">
    <property type="component" value="Unassembled WGS sequence"/>
</dbReference>
<evidence type="ECO:0000313" key="2">
    <source>
        <dbReference type="Proteomes" id="UP001152795"/>
    </source>
</evidence>
<evidence type="ECO:0000313" key="1">
    <source>
        <dbReference type="EMBL" id="CAB4045249.1"/>
    </source>
</evidence>
<comment type="caution">
    <text evidence="1">The sequence shown here is derived from an EMBL/GenBank/DDBJ whole genome shotgun (WGS) entry which is preliminary data.</text>
</comment>
<dbReference type="EMBL" id="CACRXK020038360">
    <property type="protein sequence ID" value="CAB4045249.1"/>
    <property type="molecule type" value="Genomic_DNA"/>
</dbReference>
<accession>A0A7D9KHK7</accession>
<organism evidence="1 2">
    <name type="scientific">Paramuricea clavata</name>
    <name type="common">Red gorgonian</name>
    <name type="synonym">Violescent sea-whip</name>
    <dbReference type="NCBI Taxonomy" id="317549"/>
    <lineage>
        <taxon>Eukaryota</taxon>
        <taxon>Metazoa</taxon>
        <taxon>Cnidaria</taxon>
        <taxon>Anthozoa</taxon>
        <taxon>Octocorallia</taxon>
        <taxon>Malacalcyonacea</taxon>
        <taxon>Plexauridae</taxon>
        <taxon>Paramuricea</taxon>
    </lineage>
</organism>
<reference evidence="1" key="1">
    <citation type="submission" date="2020-04" db="EMBL/GenBank/DDBJ databases">
        <authorList>
            <person name="Alioto T."/>
            <person name="Alioto T."/>
            <person name="Gomez Garrido J."/>
        </authorList>
    </citation>
    <scope>NUCLEOTIDE SEQUENCE</scope>
    <source>
        <strain evidence="1">A484AB</strain>
    </source>
</reference>
<keyword evidence="2" id="KW-1185">Reference proteome</keyword>
<dbReference type="AlphaFoldDB" id="A0A7D9KHK7"/>
<feature type="non-terminal residue" evidence="1">
    <location>
        <position position="78"/>
    </location>
</feature>